<gene>
    <name evidence="1" type="ORF">FA13DRAFT_1788586</name>
</gene>
<dbReference type="EMBL" id="QPFP01000008">
    <property type="protein sequence ID" value="TEB34978.1"/>
    <property type="molecule type" value="Genomic_DNA"/>
</dbReference>
<dbReference type="AlphaFoldDB" id="A0A4Y7TM42"/>
<accession>A0A4Y7TM42</accession>
<protein>
    <submittedName>
        <fullName evidence="1">Uncharacterized protein</fullName>
    </submittedName>
</protein>
<organism evidence="1 2">
    <name type="scientific">Coprinellus micaceus</name>
    <name type="common">Glistening ink-cap mushroom</name>
    <name type="synonym">Coprinus micaceus</name>
    <dbReference type="NCBI Taxonomy" id="71717"/>
    <lineage>
        <taxon>Eukaryota</taxon>
        <taxon>Fungi</taxon>
        <taxon>Dikarya</taxon>
        <taxon>Basidiomycota</taxon>
        <taxon>Agaricomycotina</taxon>
        <taxon>Agaricomycetes</taxon>
        <taxon>Agaricomycetidae</taxon>
        <taxon>Agaricales</taxon>
        <taxon>Agaricineae</taxon>
        <taxon>Psathyrellaceae</taxon>
        <taxon>Coprinellus</taxon>
    </lineage>
</organism>
<dbReference type="OrthoDB" id="2850318at2759"/>
<comment type="caution">
    <text evidence="1">The sequence shown here is derived from an EMBL/GenBank/DDBJ whole genome shotgun (WGS) entry which is preliminary data.</text>
</comment>
<keyword evidence="2" id="KW-1185">Reference proteome</keyword>
<name>A0A4Y7TM42_COPMI</name>
<dbReference type="Proteomes" id="UP000298030">
    <property type="component" value="Unassembled WGS sequence"/>
</dbReference>
<evidence type="ECO:0000313" key="1">
    <source>
        <dbReference type="EMBL" id="TEB34978.1"/>
    </source>
</evidence>
<proteinExistence type="predicted"/>
<reference evidence="1 2" key="1">
    <citation type="journal article" date="2019" name="Nat. Ecol. Evol.">
        <title>Megaphylogeny resolves global patterns of mushroom evolution.</title>
        <authorList>
            <person name="Varga T."/>
            <person name="Krizsan K."/>
            <person name="Foldi C."/>
            <person name="Dima B."/>
            <person name="Sanchez-Garcia M."/>
            <person name="Sanchez-Ramirez S."/>
            <person name="Szollosi G.J."/>
            <person name="Szarkandi J.G."/>
            <person name="Papp V."/>
            <person name="Albert L."/>
            <person name="Andreopoulos W."/>
            <person name="Angelini C."/>
            <person name="Antonin V."/>
            <person name="Barry K.W."/>
            <person name="Bougher N.L."/>
            <person name="Buchanan P."/>
            <person name="Buyck B."/>
            <person name="Bense V."/>
            <person name="Catcheside P."/>
            <person name="Chovatia M."/>
            <person name="Cooper J."/>
            <person name="Damon W."/>
            <person name="Desjardin D."/>
            <person name="Finy P."/>
            <person name="Geml J."/>
            <person name="Haridas S."/>
            <person name="Hughes K."/>
            <person name="Justo A."/>
            <person name="Karasinski D."/>
            <person name="Kautmanova I."/>
            <person name="Kiss B."/>
            <person name="Kocsube S."/>
            <person name="Kotiranta H."/>
            <person name="LaButti K.M."/>
            <person name="Lechner B.E."/>
            <person name="Liimatainen K."/>
            <person name="Lipzen A."/>
            <person name="Lukacs Z."/>
            <person name="Mihaltcheva S."/>
            <person name="Morgado L.N."/>
            <person name="Niskanen T."/>
            <person name="Noordeloos M.E."/>
            <person name="Ohm R.A."/>
            <person name="Ortiz-Santana B."/>
            <person name="Ovrebo C."/>
            <person name="Racz N."/>
            <person name="Riley R."/>
            <person name="Savchenko A."/>
            <person name="Shiryaev A."/>
            <person name="Soop K."/>
            <person name="Spirin V."/>
            <person name="Szebenyi C."/>
            <person name="Tomsovsky M."/>
            <person name="Tulloss R.E."/>
            <person name="Uehling J."/>
            <person name="Grigoriev I.V."/>
            <person name="Vagvolgyi C."/>
            <person name="Papp T."/>
            <person name="Martin F.M."/>
            <person name="Miettinen O."/>
            <person name="Hibbett D.S."/>
            <person name="Nagy L.G."/>
        </authorList>
    </citation>
    <scope>NUCLEOTIDE SEQUENCE [LARGE SCALE GENOMIC DNA]</scope>
    <source>
        <strain evidence="1 2">FP101781</strain>
    </source>
</reference>
<evidence type="ECO:0000313" key="2">
    <source>
        <dbReference type="Proteomes" id="UP000298030"/>
    </source>
</evidence>
<sequence>MTPYESQWFINYLSSRLRAAAFEYKTLTDECLKSNGQEFRELLWRDVVWTHAIVGFIGLRHPPSVEPPPFYKGLTLLGVQLNFNDAVPIPQNELLALLMATSSMDQDIELYVSAWWKDYELKAAKGKSSSRGYEDSVIAGWEQQRKVFPKPKTLCALRTSSVAAHIDTLSIKELHTASSSIVRFEDALRLEMRSTLRSMRRVWTEIQRFDILIRSLENPNLSPPHLNLDAPPTDTFNLKS</sequence>